<organism evidence="1">
    <name type="scientific">marine sediment metagenome</name>
    <dbReference type="NCBI Taxonomy" id="412755"/>
    <lineage>
        <taxon>unclassified sequences</taxon>
        <taxon>metagenomes</taxon>
        <taxon>ecological metagenomes</taxon>
    </lineage>
</organism>
<reference evidence="1" key="1">
    <citation type="journal article" date="2015" name="Nature">
        <title>Complex archaea that bridge the gap between prokaryotes and eukaryotes.</title>
        <authorList>
            <person name="Spang A."/>
            <person name="Saw J.H."/>
            <person name="Jorgensen S.L."/>
            <person name="Zaremba-Niedzwiedzka K."/>
            <person name="Martijn J."/>
            <person name="Lind A.E."/>
            <person name="van Eijk R."/>
            <person name="Schleper C."/>
            <person name="Guy L."/>
            <person name="Ettema T.J."/>
        </authorList>
    </citation>
    <scope>NUCLEOTIDE SEQUENCE</scope>
</reference>
<gene>
    <name evidence="1" type="ORF">LCGC14_0748140</name>
</gene>
<proteinExistence type="predicted"/>
<accession>A0A0F9Q4S5</accession>
<name>A0A0F9Q4S5_9ZZZZ</name>
<sequence>MSTLPLTTNLHEFVERLRLHLGDLDEDSYTHEDEWLRVALISAVEMLMPRWNFKYLLNGEDDVYRNSSIRFLFPEPPVVARGDVWPIVLQASIIMKEGSLENLSWSLGAWRDAEISYSNLEGSRAKGRSIERDIEMLDTMLPWRGKRLASPVKGHLPGYLGNPYETD</sequence>
<dbReference type="EMBL" id="LAZR01001791">
    <property type="protein sequence ID" value="KKN38970.1"/>
    <property type="molecule type" value="Genomic_DNA"/>
</dbReference>
<protein>
    <submittedName>
        <fullName evidence="1">Uncharacterized protein</fullName>
    </submittedName>
</protein>
<evidence type="ECO:0000313" key="1">
    <source>
        <dbReference type="EMBL" id="KKN38970.1"/>
    </source>
</evidence>
<comment type="caution">
    <text evidence="1">The sequence shown here is derived from an EMBL/GenBank/DDBJ whole genome shotgun (WGS) entry which is preliminary data.</text>
</comment>
<dbReference type="AlphaFoldDB" id="A0A0F9Q4S5"/>